<dbReference type="AlphaFoldDB" id="A0A6G1QDU9"/>
<evidence type="ECO:0000313" key="3">
    <source>
        <dbReference type="EMBL" id="KAF3700732.1"/>
    </source>
</evidence>
<gene>
    <name evidence="3" type="ORF">EXN66_Car016420</name>
</gene>
<feature type="region of interest" description="Disordered" evidence="2">
    <location>
        <begin position="1"/>
        <end position="58"/>
    </location>
</feature>
<dbReference type="PANTHER" id="PTHR12907">
    <property type="entry name" value="EGL NINE HOMOLOG-RELATED"/>
    <property type="match status" value="1"/>
</dbReference>
<sequence length="297" mass="32582">MGTYADVSSLPKVVSGDDFQNKNEDDSADYRHSGELPPCGNTRADSGPGETGSGTQVNPQVRIGVNVVGTSVSVGPGIRNDLVMSARALNCKEDVVSVEVWSADRAAAWMGTRNSNNVRPEDRTDSGFRSRAVAGIDDGVKAGATHKGADKVLDRPDSRLLPCVHPWSIQPRSKDRKHRSSHRLQYMVPCMNCYGMCIIDNFLGGKIGDRILCEVQELHHAGRMQDGKLSGRVLDNTKRIRGDQIVWVEGNEQGCENIGYLLSRMDKLIISADGKLGKHKIRGRHSKCRSERFQDPT</sequence>
<keyword evidence="4" id="KW-1185">Reference proteome</keyword>
<dbReference type="GO" id="GO:0005737">
    <property type="term" value="C:cytoplasm"/>
    <property type="evidence" value="ECO:0007669"/>
    <property type="project" value="TreeGrafter"/>
</dbReference>
<feature type="compositionally biased region" description="Basic and acidic residues" evidence="2">
    <location>
        <begin position="19"/>
        <end position="34"/>
    </location>
</feature>
<keyword evidence="1" id="KW-0847">Vitamin C</keyword>
<accession>A0A6G1QDU9</accession>
<organism evidence="3 4">
    <name type="scientific">Channa argus</name>
    <name type="common">Northern snakehead</name>
    <name type="synonym">Ophicephalus argus</name>
    <dbReference type="NCBI Taxonomy" id="215402"/>
    <lineage>
        <taxon>Eukaryota</taxon>
        <taxon>Metazoa</taxon>
        <taxon>Chordata</taxon>
        <taxon>Craniata</taxon>
        <taxon>Vertebrata</taxon>
        <taxon>Euteleostomi</taxon>
        <taxon>Actinopterygii</taxon>
        <taxon>Neopterygii</taxon>
        <taxon>Teleostei</taxon>
        <taxon>Neoteleostei</taxon>
        <taxon>Acanthomorphata</taxon>
        <taxon>Anabantaria</taxon>
        <taxon>Anabantiformes</taxon>
        <taxon>Channoidei</taxon>
        <taxon>Channidae</taxon>
        <taxon>Channa</taxon>
    </lineage>
</organism>
<dbReference type="GO" id="GO:0031418">
    <property type="term" value="F:L-ascorbic acid binding"/>
    <property type="evidence" value="ECO:0007669"/>
    <property type="project" value="UniProtKB-KW"/>
</dbReference>
<dbReference type="InterPro" id="IPR051559">
    <property type="entry name" value="HIF_prolyl_hydroxylases"/>
</dbReference>
<reference evidence="3 4" key="1">
    <citation type="submission" date="2019-02" db="EMBL/GenBank/DDBJ databases">
        <title>Opniocepnalus argus genome.</title>
        <authorList>
            <person name="Zhou C."/>
            <person name="Xiao S."/>
        </authorList>
    </citation>
    <scope>NUCLEOTIDE SEQUENCE [LARGE SCALE GENOMIC DNA]</scope>
    <source>
        <strain evidence="3">OARG1902GOOAL</strain>
        <tissue evidence="3">Muscle</tissue>
    </source>
</reference>
<evidence type="ECO:0000256" key="2">
    <source>
        <dbReference type="SAM" id="MobiDB-lite"/>
    </source>
</evidence>
<dbReference type="GO" id="GO:0008198">
    <property type="term" value="F:ferrous iron binding"/>
    <property type="evidence" value="ECO:0007669"/>
    <property type="project" value="TreeGrafter"/>
</dbReference>
<dbReference type="GO" id="GO:0031545">
    <property type="term" value="F:peptidyl-proline 4-dioxygenase activity"/>
    <property type="evidence" value="ECO:0007669"/>
    <property type="project" value="TreeGrafter"/>
</dbReference>
<dbReference type="Gene3D" id="2.60.120.620">
    <property type="entry name" value="q2cbj1_9rhob like domain"/>
    <property type="match status" value="1"/>
</dbReference>
<protein>
    <submittedName>
        <fullName evidence="3">Egl nine-like protein 1</fullName>
    </submittedName>
</protein>
<dbReference type="PANTHER" id="PTHR12907:SF28">
    <property type="entry name" value="PROLYL HYDROXYLASE EGLN3"/>
    <property type="match status" value="1"/>
</dbReference>
<dbReference type="GO" id="GO:0071456">
    <property type="term" value="P:cellular response to hypoxia"/>
    <property type="evidence" value="ECO:0007669"/>
    <property type="project" value="TreeGrafter"/>
</dbReference>
<evidence type="ECO:0000256" key="1">
    <source>
        <dbReference type="ARBA" id="ARBA00022896"/>
    </source>
</evidence>
<name>A0A6G1QDU9_CHAAH</name>
<dbReference type="GO" id="GO:0005634">
    <property type="term" value="C:nucleus"/>
    <property type="evidence" value="ECO:0007669"/>
    <property type="project" value="TreeGrafter"/>
</dbReference>
<evidence type="ECO:0000313" key="4">
    <source>
        <dbReference type="Proteomes" id="UP000503349"/>
    </source>
</evidence>
<dbReference type="Proteomes" id="UP000503349">
    <property type="component" value="Chromosome 16"/>
</dbReference>
<dbReference type="EMBL" id="CM015727">
    <property type="protein sequence ID" value="KAF3700732.1"/>
    <property type="molecule type" value="Genomic_DNA"/>
</dbReference>
<proteinExistence type="predicted"/>
<reference evidence="4" key="2">
    <citation type="submission" date="2019-02" db="EMBL/GenBank/DDBJ databases">
        <title>Opniocepnalus argus Var Kimnra genome.</title>
        <authorList>
            <person name="Zhou C."/>
            <person name="Xiao S."/>
        </authorList>
    </citation>
    <scope>NUCLEOTIDE SEQUENCE [LARGE SCALE GENOMIC DNA]</scope>
</reference>